<dbReference type="PANTHER" id="PTHR11575:SF48">
    <property type="entry name" value="5'-NUCLEOTIDASE"/>
    <property type="match status" value="1"/>
</dbReference>
<reference evidence="6 7" key="1">
    <citation type="journal article" date="2015" name="Sci. Rep.">
        <title>Genome of the facultative scuticociliatosis pathogen Pseudocohnilembus persalinus provides insight into its virulence through horizontal gene transfer.</title>
        <authorList>
            <person name="Xiong J."/>
            <person name="Wang G."/>
            <person name="Cheng J."/>
            <person name="Tian M."/>
            <person name="Pan X."/>
            <person name="Warren A."/>
            <person name="Jiang C."/>
            <person name="Yuan D."/>
            <person name="Miao W."/>
        </authorList>
    </citation>
    <scope>NUCLEOTIDE SEQUENCE [LARGE SCALE GENOMIC DNA]</scope>
    <source>
        <strain evidence="6">36N120E</strain>
    </source>
</reference>
<dbReference type="PANTHER" id="PTHR11575">
    <property type="entry name" value="5'-NUCLEOTIDASE-RELATED"/>
    <property type="match status" value="1"/>
</dbReference>
<dbReference type="OrthoDB" id="10252235at2759"/>
<keyword evidence="2" id="KW-0732">Signal</keyword>
<keyword evidence="3" id="KW-0547">Nucleotide-binding</keyword>
<dbReference type="InterPro" id="IPR029052">
    <property type="entry name" value="Metallo-depent_PP-like"/>
</dbReference>
<comment type="similarity">
    <text evidence="1 3">Belongs to the 5'-nucleotidase family.</text>
</comment>
<evidence type="ECO:0000313" key="6">
    <source>
        <dbReference type="EMBL" id="KRX08718.1"/>
    </source>
</evidence>
<dbReference type="InterPro" id="IPR008334">
    <property type="entry name" value="5'-Nucleotdase_C"/>
</dbReference>
<evidence type="ECO:0000256" key="1">
    <source>
        <dbReference type="ARBA" id="ARBA00006654"/>
    </source>
</evidence>
<keyword evidence="3" id="KW-0378">Hydrolase</keyword>
<dbReference type="GO" id="GO:0000166">
    <property type="term" value="F:nucleotide binding"/>
    <property type="evidence" value="ECO:0007669"/>
    <property type="project" value="UniProtKB-KW"/>
</dbReference>
<keyword evidence="7" id="KW-1185">Reference proteome</keyword>
<evidence type="ECO:0000313" key="7">
    <source>
        <dbReference type="Proteomes" id="UP000054937"/>
    </source>
</evidence>
<evidence type="ECO:0000259" key="5">
    <source>
        <dbReference type="Pfam" id="PF02872"/>
    </source>
</evidence>
<dbReference type="OMA" id="WLATINS"/>
<dbReference type="AlphaFoldDB" id="A0A0V0R2F9"/>
<dbReference type="InterPro" id="IPR004843">
    <property type="entry name" value="Calcineurin-like_PHP"/>
</dbReference>
<dbReference type="Gene3D" id="3.60.21.10">
    <property type="match status" value="1"/>
</dbReference>
<comment type="caution">
    <text evidence="6">The sequence shown here is derived from an EMBL/GenBank/DDBJ whole genome shotgun (WGS) entry which is preliminary data.</text>
</comment>
<gene>
    <name evidence="6" type="ORF">PPERSA_08029</name>
</gene>
<feature type="domain" description="Calcineurin-like phosphoesterase" evidence="4">
    <location>
        <begin position="9"/>
        <end position="218"/>
    </location>
</feature>
<dbReference type="SUPFAM" id="SSF56300">
    <property type="entry name" value="Metallo-dependent phosphatases"/>
    <property type="match status" value="1"/>
</dbReference>
<sequence>MQDKQQNKLRIVHFNDVYNIEENKEEPVGGISRFVTAVRQIRNQKNQNECLTLFSGDAYSPSAMSSLYDGVQMIEPLNAIGIDAACLGNHELDYDLDEIINLTQQNNFPWIMSNVLNTLTDSNIANTLEYFIMEKNGFKIGIMGIAEEEWLGVITTISPEVIEYEDFIECAKRLSKNLREKHKCDIVIALSHMRNPNDIKLGQNVPDIDFILGGHDHIKHLQQLNDQGTLFLKSGTDFKMFSYFDLEQLDEQQIAENLKSNPEENVFIIKNKWKVTINFVEITKEYEREPEIQKHVEYYVELSKKEQEKIIGYLEEDLDTRFSYLRTHESPFGNFFTDICKIEMGGDIAIINTGTFRSDCIFQQGFMKFEMINKILPILDTIVMIEVSGEKIHQALENSVSKYPGFDGRFPSISGIKFTFDADLPKGQRIKKQDIYINGEVIDYDRNYKTVVKYFLSLGKDGYDMLENCKYIIDEENGTPHMDIVKNFFYSFKREQKNKENYDQAQIRLSQIGIDSLQNIPNDDEEQIQQQMQRFPRRLYKRPSIRLSDNFIQRIENTQNNRLEQVMEMEQEHKQINKFDIYQNQKIIYSFKQHPETQEKVISIKPKIENRIIVLNEKQVKY</sequence>
<protein>
    <submittedName>
        <fullName evidence="6">5'-Nucleotidase, C-terminal</fullName>
    </submittedName>
</protein>
<dbReference type="GO" id="GO:0009166">
    <property type="term" value="P:nucleotide catabolic process"/>
    <property type="evidence" value="ECO:0007669"/>
    <property type="project" value="InterPro"/>
</dbReference>
<evidence type="ECO:0000259" key="4">
    <source>
        <dbReference type="Pfam" id="PF00149"/>
    </source>
</evidence>
<dbReference type="Pfam" id="PF02872">
    <property type="entry name" value="5_nucleotid_C"/>
    <property type="match status" value="1"/>
</dbReference>
<dbReference type="InterPro" id="IPR006179">
    <property type="entry name" value="5_nucleotidase/apyrase"/>
</dbReference>
<dbReference type="Pfam" id="PF00149">
    <property type="entry name" value="Metallophos"/>
    <property type="match status" value="1"/>
</dbReference>
<dbReference type="PRINTS" id="PR01607">
    <property type="entry name" value="APYRASEFAMLY"/>
</dbReference>
<feature type="domain" description="5'-Nucleotidase C-terminal" evidence="5">
    <location>
        <begin position="311"/>
        <end position="467"/>
    </location>
</feature>
<accession>A0A0V0R2F9</accession>
<dbReference type="InParanoid" id="A0A0V0R2F9"/>
<dbReference type="InterPro" id="IPR036907">
    <property type="entry name" value="5'-Nucleotdase_C_sf"/>
</dbReference>
<name>A0A0V0R2F9_PSEPJ</name>
<dbReference type="Proteomes" id="UP000054937">
    <property type="component" value="Unassembled WGS sequence"/>
</dbReference>
<dbReference type="SUPFAM" id="SSF55816">
    <property type="entry name" value="5'-nucleotidase (syn. UDP-sugar hydrolase), C-terminal domain"/>
    <property type="match status" value="1"/>
</dbReference>
<dbReference type="GO" id="GO:0016787">
    <property type="term" value="F:hydrolase activity"/>
    <property type="evidence" value="ECO:0007669"/>
    <property type="project" value="UniProtKB-KW"/>
</dbReference>
<dbReference type="EMBL" id="LDAU01000058">
    <property type="protein sequence ID" value="KRX08718.1"/>
    <property type="molecule type" value="Genomic_DNA"/>
</dbReference>
<dbReference type="Gene3D" id="3.90.780.10">
    <property type="entry name" value="5'-Nucleotidase, C-terminal domain"/>
    <property type="match status" value="1"/>
</dbReference>
<proteinExistence type="inferred from homology"/>
<evidence type="ECO:0000256" key="3">
    <source>
        <dbReference type="RuleBase" id="RU362119"/>
    </source>
</evidence>
<evidence type="ECO:0000256" key="2">
    <source>
        <dbReference type="ARBA" id="ARBA00022729"/>
    </source>
</evidence>
<organism evidence="6 7">
    <name type="scientific">Pseudocohnilembus persalinus</name>
    <name type="common">Ciliate</name>
    <dbReference type="NCBI Taxonomy" id="266149"/>
    <lineage>
        <taxon>Eukaryota</taxon>
        <taxon>Sar</taxon>
        <taxon>Alveolata</taxon>
        <taxon>Ciliophora</taxon>
        <taxon>Intramacronucleata</taxon>
        <taxon>Oligohymenophorea</taxon>
        <taxon>Scuticociliatia</taxon>
        <taxon>Philasterida</taxon>
        <taxon>Pseudocohnilembidae</taxon>
        <taxon>Pseudocohnilembus</taxon>
    </lineage>
</organism>